<gene>
    <name evidence="1" type="ORF">KB874_10560</name>
</gene>
<dbReference type="AlphaFoldDB" id="A0A8J8B9V1"/>
<dbReference type="Proteomes" id="UP000681356">
    <property type="component" value="Unassembled WGS sequence"/>
</dbReference>
<keyword evidence="2" id="KW-1185">Reference proteome</keyword>
<dbReference type="PANTHER" id="PTHR13627:SF31">
    <property type="entry name" value="RIBITOL 5-PHOSPHATE TRANSFERASE FKRP"/>
    <property type="match status" value="1"/>
</dbReference>
<reference evidence="1" key="1">
    <citation type="submission" date="2021-04" db="EMBL/GenBank/DDBJ databases">
        <authorList>
            <person name="Yoon J."/>
        </authorList>
    </citation>
    <scope>NUCLEOTIDE SEQUENCE</scope>
    <source>
        <strain evidence="1">KMU-90</strain>
    </source>
</reference>
<dbReference type="PANTHER" id="PTHR13627">
    <property type="entry name" value="FUKUTIN RELATED PROTEIN"/>
    <property type="match status" value="1"/>
</dbReference>
<sequence length="217" mass="24420">MTTDLHASSPERVDHYGRPSRWFMDYPSDYLDASVHEAKAIELASRIEFGLDLFLVWGSLLGAVRGGDLIPHDFDIDMAYVSRARSAQGVLRERAVVLAHFQRFGRVLDGHSPGRFMLRGIGGPGDRFDHGIEIYTCFVTQGLFYAYPTLPGTLPSRAIRPFRQVALHGVSFNAPKRSEAFLDQAIGPDWRVPRLPKDHKERTGRFPCFDFLYPPGG</sequence>
<dbReference type="EMBL" id="JAGTUU010000004">
    <property type="protein sequence ID" value="MBS0124578.1"/>
    <property type="molecule type" value="Genomic_DNA"/>
</dbReference>
<name>A0A8J8B9V1_9RHOB</name>
<comment type="caution">
    <text evidence="1">The sequence shown here is derived from an EMBL/GenBank/DDBJ whole genome shotgun (WGS) entry which is preliminary data.</text>
</comment>
<accession>A0A8J8B9V1</accession>
<evidence type="ECO:0000313" key="1">
    <source>
        <dbReference type="EMBL" id="MBS0124578.1"/>
    </source>
</evidence>
<protein>
    <recommendedName>
        <fullName evidence="3">LicD family protein</fullName>
    </recommendedName>
</protein>
<evidence type="ECO:0008006" key="3">
    <source>
        <dbReference type="Google" id="ProtNLM"/>
    </source>
</evidence>
<proteinExistence type="predicted"/>
<dbReference type="RefSeq" id="WP_212536544.1">
    <property type="nucleotide sequence ID" value="NZ_JAGTUU010000004.1"/>
</dbReference>
<organism evidence="1 2">
    <name type="scientific">Thetidibacter halocola</name>
    <dbReference type="NCBI Taxonomy" id="2827239"/>
    <lineage>
        <taxon>Bacteria</taxon>
        <taxon>Pseudomonadati</taxon>
        <taxon>Pseudomonadota</taxon>
        <taxon>Alphaproteobacteria</taxon>
        <taxon>Rhodobacterales</taxon>
        <taxon>Roseobacteraceae</taxon>
        <taxon>Thetidibacter</taxon>
    </lineage>
</organism>
<evidence type="ECO:0000313" key="2">
    <source>
        <dbReference type="Proteomes" id="UP000681356"/>
    </source>
</evidence>
<dbReference type="InterPro" id="IPR052613">
    <property type="entry name" value="LicD_transferase"/>
</dbReference>